<dbReference type="EMBL" id="OBQI01000001">
    <property type="protein sequence ID" value="SOC47828.1"/>
    <property type="molecule type" value="Genomic_DNA"/>
</dbReference>
<sequence>MNDFLPRVARLHPTADIPATSPTEETQVRVYDALCAISSEPSRALELREALIDDIVAGPAECLPQALTELHALAAFLINHEVALHGFCDTGVESTTMWNELSSLMSNPYRYAAGQCDHVGPTLEHLRAVAGLVMVMVMAWPAEVDGCPVCCFVVEEHGPEDFVMPPHPSAVQSA</sequence>
<proteinExistence type="predicted"/>
<organism evidence="1 2">
    <name type="scientific">Blastococcus aggregatus</name>
    <dbReference type="NCBI Taxonomy" id="38502"/>
    <lineage>
        <taxon>Bacteria</taxon>
        <taxon>Bacillati</taxon>
        <taxon>Actinomycetota</taxon>
        <taxon>Actinomycetes</taxon>
        <taxon>Geodermatophilales</taxon>
        <taxon>Geodermatophilaceae</taxon>
        <taxon>Blastococcus</taxon>
    </lineage>
</organism>
<protein>
    <submittedName>
        <fullName evidence="1">Uncharacterized protein</fullName>
    </submittedName>
</protein>
<dbReference type="OrthoDB" id="9827206at2"/>
<keyword evidence="2" id="KW-1185">Reference proteome</keyword>
<gene>
    <name evidence="1" type="ORF">SAMN05660748_1062</name>
</gene>
<evidence type="ECO:0000313" key="1">
    <source>
        <dbReference type="EMBL" id="SOC47828.1"/>
    </source>
</evidence>
<name>A0A285V2L7_9ACTN</name>
<reference evidence="2" key="1">
    <citation type="submission" date="2017-08" db="EMBL/GenBank/DDBJ databases">
        <authorList>
            <person name="Varghese N."/>
            <person name="Submissions S."/>
        </authorList>
    </citation>
    <scope>NUCLEOTIDE SEQUENCE [LARGE SCALE GENOMIC DNA]</scope>
    <source>
        <strain evidence="2">DSM 4725</strain>
    </source>
</reference>
<dbReference type="RefSeq" id="WP_097193883.1">
    <property type="nucleotide sequence ID" value="NZ_OBQI01000001.1"/>
</dbReference>
<accession>A0A285V2L7</accession>
<dbReference type="AlphaFoldDB" id="A0A285V2L7"/>
<dbReference type="Proteomes" id="UP000219435">
    <property type="component" value="Unassembled WGS sequence"/>
</dbReference>
<evidence type="ECO:0000313" key="2">
    <source>
        <dbReference type="Proteomes" id="UP000219435"/>
    </source>
</evidence>